<accession>A0AAE4CTH7</accession>
<organism evidence="1 2">
    <name type="scientific">Catenuloplanes niger</name>
    <dbReference type="NCBI Taxonomy" id="587534"/>
    <lineage>
        <taxon>Bacteria</taxon>
        <taxon>Bacillati</taxon>
        <taxon>Actinomycetota</taxon>
        <taxon>Actinomycetes</taxon>
        <taxon>Micromonosporales</taxon>
        <taxon>Micromonosporaceae</taxon>
        <taxon>Catenuloplanes</taxon>
    </lineage>
</organism>
<protein>
    <submittedName>
        <fullName evidence="1">Uncharacterized protein</fullName>
    </submittedName>
</protein>
<comment type="caution">
    <text evidence="1">The sequence shown here is derived from an EMBL/GenBank/DDBJ whole genome shotgun (WGS) entry which is preliminary data.</text>
</comment>
<evidence type="ECO:0000313" key="1">
    <source>
        <dbReference type="EMBL" id="MDR7324130.1"/>
    </source>
</evidence>
<dbReference type="EMBL" id="JAVDYC010000001">
    <property type="protein sequence ID" value="MDR7324130.1"/>
    <property type="molecule type" value="Genomic_DNA"/>
</dbReference>
<proteinExistence type="predicted"/>
<dbReference type="AlphaFoldDB" id="A0AAE4CTH7"/>
<gene>
    <name evidence="1" type="ORF">J2S44_004380</name>
</gene>
<name>A0AAE4CTH7_9ACTN</name>
<dbReference type="Proteomes" id="UP001183629">
    <property type="component" value="Unassembled WGS sequence"/>
</dbReference>
<sequence length="182" mass="18723">MRSYADAQEVVAMPSPSASERRRFAAWAPASPIPAAQWTLLVRLPGRVVIAATSAEHDSPGRTVAEGLAGLAAIAAGRASDSDLVRAVVAAVYAETDEDGPDAEEFTDPVAGLAAVLAASREAARVLAEHADPADSAAYRQWIQAIAAKVCAAARSGHVAGPRVSADERRFLTDLGAALGLV</sequence>
<keyword evidence="2" id="KW-1185">Reference proteome</keyword>
<evidence type="ECO:0000313" key="2">
    <source>
        <dbReference type="Proteomes" id="UP001183629"/>
    </source>
</evidence>
<reference evidence="1 2" key="1">
    <citation type="submission" date="2023-07" db="EMBL/GenBank/DDBJ databases">
        <title>Sequencing the genomes of 1000 actinobacteria strains.</title>
        <authorList>
            <person name="Klenk H.-P."/>
        </authorList>
    </citation>
    <scope>NUCLEOTIDE SEQUENCE [LARGE SCALE GENOMIC DNA]</scope>
    <source>
        <strain evidence="1 2">DSM 44711</strain>
    </source>
</reference>